<sequence>MTNMDSLIKRLAPITFMIIMLGCTSPTKNEHLIDTNSGSLSSSITSELEHNLLSFYRDWAGVPYQFGGNSRYGIDCSAFVQKTYSNVLNVRLPRTTDMQVKVGQRIEYRNALVGDLVFFKTSPSVRHVGVYIGQKRFVHASTSKGVIVSRLDNPYWASKFWHFRRVYSTPDTALN</sequence>
<keyword evidence="11" id="KW-0121">Carboxypeptidase</keyword>
<dbReference type="GO" id="GO:0008234">
    <property type="term" value="F:cysteine-type peptidase activity"/>
    <property type="evidence" value="ECO:0007669"/>
    <property type="project" value="UniProtKB-KW"/>
</dbReference>
<evidence type="ECO:0000313" key="11">
    <source>
        <dbReference type="EMBL" id="QFT26311.1"/>
    </source>
</evidence>
<dbReference type="PANTHER" id="PTHR47360">
    <property type="entry name" value="MUREIN DD-ENDOPEPTIDASE MEPS/MUREIN LD-CARBOXYPEPTIDASE"/>
    <property type="match status" value="1"/>
</dbReference>
<accession>A0A5P9CJX6</accession>
<comment type="similarity">
    <text evidence="2">Belongs to the peptidase C40 family.</text>
</comment>
<proteinExistence type="inferred from homology"/>
<dbReference type="RefSeq" id="WP_246210373.1">
    <property type="nucleotide sequence ID" value="NZ_CBCSDK010000004.1"/>
</dbReference>
<evidence type="ECO:0000256" key="5">
    <source>
        <dbReference type="ARBA" id="ARBA00022801"/>
    </source>
</evidence>
<gene>
    <name evidence="11" type="primary">mepS</name>
    <name evidence="11" type="ORF">FIV01_07705</name>
</gene>
<dbReference type="EC" id="3.4.-.-" evidence="11"/>
<evidence type="ECO:0000256" key="7">
    <source>
        <dbReference type="ARBA" id="ARBA00023136"/>
    </source>
</evidence>
<dbReference type="InterPro" id="IPR052062">
    <property type="entry name" value="Murein_DD/LD_carboxypeptidase"/>
</dbReference>
<evidence type="ECO:0000256" key="1">
    <source>
        <dbReference type="ARBA" id="ARBA00004635"/>
    </source>
</evidence>
<dbReference type="PROSITE" id="PS51935">
    <property type="entry name" value="NLPC_P60"/>
    <property type="match status" value="1"/>
</dbReference>
<keyword evidence="4" id="KW-0732">Signal</keyword>
<dbReference type="GO" id="GO:0004180">
    <property type="term" value="F:carboxypeptidase activity"/>
    <property type="evidence" value="ECO:0007669"/>
    <property type="project" value="UniProtKB-KW"/>
</dbReference>
<feature type="domain" description="NlpC/P60" evidence="10">
    <location>
        <begin position="46"/>
        <end position="167"/>
    </location>
</feature>
<dbReference type="KEGG" id="vaq:FIV01_07705"/>
<keyword evidence="6" id="KW-0788">Thiol protease</keyword>
<dbReference type="SUPFAM" id="SSF54001">
    <property type="entry name" value="Cysteine proteinases"/>
    <property type="match status" value="1"/>
</dbReference>
<organism evidence="11 12">
    <name type="scientific">Vibrio aquimaris</name>
    <dbReference type="NCBI Taxonomy" id="2587862"/>
    <lineage>
        <taxon>Bacteria</taxon>
        <taxon>Pseudomonadati</taxon>
        <taxon>Pseudomonadota</taxon>
        <taxon>Gammaproteobacteria</taxon>
        <taxon>Vibrionales</taxon>
        <taxon>Vibrionaceae</taxon>
        <taxon>Vibrio</taxon>
    </lineage>
</organism>
<dbReference type="PANTHER" id="PTHR47360:SF3">
    <property type="entry name" value="MUREIN DD-ENDOPEPTIDASE MEPS_MUREIN LD-CARBOXYPEPTIDASE"/>
    <property type="match status" value="1"/>
</dbReference>
<dbReference type="InterPro" id="IPR038765">
    <property type="entry name" value="Papain-like_cys_pep_sf"/>
</dbReference>
<evidence type="ECO:0000256" key="2">
    <source>
        <dbReference type="ARBA" id="ARBA00007074"/>
    </source>
</evidence>
<dbReference type="EMBL" id="CP045350">
    <property type="protein sequence ID" value="QFT26311.1"/>
    <property type="molecule type" value="Genomic_DNA"/>
</dbReference>
<keyword evidence="3" id="KW-0645">Protease</keyword>
<dbReference type="GO" id="GO:0016020">
    <property type="term" value="C:membrane"/>
    <property type="evidence" value="ECO:0007669"/>
    <property type="project" value="UniProtKB-SubCell"/>
</dbReference>
<evidence type="ECO:0000256" key="9">
    <source>
        <dbReference type="ARBA" id="ARBA00023288"/>
    </source>
</evidence>
<dbReference type="Proteomes" id="UP000326936">
    <property type="component" value="Chromosome"/>
</dbReference>
<protein>
    <submittedName>
        <fullName evidence="11">Murein DD-endopeptidase MepS/Murein LD-carboxypeptidase</fullName>
        <ecNumber evidence="11">3.4.-.-</ecNumber>
    </submittedName>
</protein>
<evidence type="ECO:0000259" key="10">
    <source>
        <dbReference type="PROSITE" id="PS51935"/>
    </source>
</evidence>
<keyword evidence="9" id="KW-0449">Lipoprotein</keyword>
<name>A0A5P9CJX6_9VIBR</name>
<evidence type="ECO:0000256" key="6">
    <source>
        <dbReference type="ARBA" id="ARBA00022807"/>
    </source>
</evidence>
<comment type="subcellular location">
    <subcellularLocation>
        <location evidence="1">Membrane</location>
        <topology evidence="1">Lipid-anchor</topology>
    </subcellularLocation>
</comment>
<evidence type="ECO:0000256" key="3">
    <source>
        <dbReference type="ARBA" id="ARBA00022670"/>
    </source>
</evidence>
<keyword evidence="8" id="KW-0564">Palmitate</keyword>
<evidence type="ECO:0000256" key="8">
    <source>
        <dbReference type="ARBA" id="ARBA00023139"/>
    </source>
</evidence>
<evidence type="ECO:0000256" key="4">
    <source>
        <dbReference type="ARBA" id="ARBA00022729"/>
    </source>
</evidence>
<dbReference type="Gene3D" id="3.90.1720.10">
    <property type="entry name" value="endopeptidase domain like (from Nostoc punctiforme)"/>
    <property type="match status" value="1"/>
</dbReference>
<dbReference type="GO" id="GO:0006508">
    <property type="term" value="P:proteolysis"/>
    <property type="evidence" value="ECO:0007669"/>
    <property type="project" value="UniProtKB-KW"/>
</dbReference>
<evidence type="ECO:0000313" key="12">
    <source>
        <dbReference type="Proteomes" id="UP000326936"/>
    </source>
</evidence>
<keyword evidence="5 11" id="KW-0378">Hydrolase</keyword>
<dbReference type="InterPro" id="IPR000064">
    <property type="entry name" value="NLP_P60_dom"/>
</dbReference>
<keyword evidence="7" id="KW-0472">Membrane</keyword>
<reference evidence="11 12" key="1">
    <citation type="submission" date="2019-10" db="EMBL/GenBank/DDBJ databases">
        <title>Complete genome sequence of Vibrio sp. strain THAF100, isolated from non-filtered water from the water column of tank 6 of a marine aquarium containing stony-coral fragments. Water maintained at 26 degree C.</title>
        <authorList>
            <person name="Ruckert C."/>
            <person name="Franco A."/>
            <person name="Kalinowski J."/>
            <person name="Glaeser S."/>
        </authorList>
    </citation>
    <scope>NUCLEOTIDE SEQUENCE [LARGE SCALE GENOMIC DNA]</scope>
    <source>
        <strain evidence="11 12">THAF100</strain>
    </source>
</reference>
<dbReference type="Pfam" id="PF00877">
    <property type="entry name" value="NLPC_P60"/>
    <property type="match status" value="1"/>
</dbReference>
<dbReference type="AlphaFoldDB" id="A0A5P9CJX6"/>
<keyword evidence="12" id="KW-1185">Reference proteome</keyword>